<dbReference type="SUPFAM" id="SSF50978">
    <property type="entry name" value="WD40 repeat-like"/>
    <property type="match status" value="1"/>
</dbReference>
<dbReference type="EMBL" id="KV722410">
    <property type="protein sequence ID" value="OCH90173.1"/>
    <property type="molecule type" value="Genomic_DNA"/>
</dbReference>
<dbReference type="CDD" id="cd00200">
    <property type="entry name" value="WD40"/>
    <property type="match status" value="2"/>
</dbReference>
<name>A0A8E2ATN8_9APHY</name>
<dbReference type="SUPFAM" id="SSF52540">
    <property type="entry name" value="P-loop containing nucleoside triphosphate hydrolases"/>
    <property type="match status" value="1"/>
</dbReference>
<feature type="repeat" description="WD" evidence="3">
    <location>
        <begin position="907"/>
        <end position="941"/>
    </location>
</feature>
<keyword evidence="1 3" id="KW-0853">WD repeat</keyword>
<dbReference type="SMART" id="SM00320">
    <property type="entry name" value="WD40"/>
    <property type="match status" value="11"/>
</dbReference>
<evidence type="ECO:0000256" key="2">
    <source>
        <dbReference type="ARBA" id="ARBA00022737"/>
    </source>
</evidence>
<feature type="repeat" description="WD" evidence="3">
    <location>
        <begin position="858"/>
        <end position="899"/>
    </location>
</feature>
<dbReference type="OrthoDB" id="2658414at2759"/>
<feature type="repeat" description="WD" evidence="3">
    <location>
        <begin position="1148"/>
        <end position="1173"/>
    </location>
</feature>
<gene>
    <name evidence="6" type="ORF">OBBRIDRAFT_623228</name>
</gene>
<keyword evidence="2" id="KW-0677">Repeat</keyword>
<reference evidence="6 7" key="1">
    <citation type="submission" date="2016-07" db="EMBL/GenBank/DDBJ databases">
        <title>Draft genome of the white-rot fungus Obba rivulosa 3A-2.</title>
        <authorList>
            <consortium name="DOE Joint Genome Institute"/>
            <person name="Miettinen O."/>
            <person name="Riley R."/>
            <person name="Acob R."/>
            <person name="Barry K."/>
            <person name="Cullen D."/>
            <person name="De Vries R."/>
            <person name="Hainaut M."/>
            <person name="Hatakka A."/>
            <person name="Henrissat B."/>
            <person name="Hilden K."/>
            <person name="Kuo R."/>
            <person name="Labutti K."/>
            <person name="Lipzen A."/>
            <person name="Makela M.R."/>
            <person name="Sandor L."/>
            <person name="Spatafora J.W."/>
            <person name="Grigoriev I.V."/>
            <person name="Hibbett D.S."/>
        </authorList>
    </citation>
    <scope>NUCLEOTIDE SEQUENCE [LARGE SCALE GENOMIC DNA]</scope>
    <source>
        <strain evidence="6 7">3A-2</strain>
    </source>
</reference>
<feature type="repeat" description="WD" evidence="3">
    <location>
        <begin position="1065"/>
        <end position="1100"/>
    </location>
</feature>
<dbReference type="Gene3D" id="3.40.50.300">
    <property type="entry name" value="P-loop containing nucleotide triphosphate hydrolases"/>
    <property type="match status" value="1"/>
</dbReference>
<keyword evidence="7" id="KW-1185">Reference proteome</keyword>
<dbReference type="InterPro" id="IPR056884">
    <property type="entry name" value="NPHP3-like_N"/>
</dbReference>
<dbReference type="PANTHER" id="PTHR19879:SF9">
    <property type="entry name" value="TRANSCRIPTION INITIATION FACTOR TFIID SUBUNIT 5"/>
    <property type="match status" value="1"/>
</dbReference>
<dbReference type="InterPro" id="IPR011044">
    <property type="entry name" value="Quino_amine_DH_bsu"/>
</dbReference>
<dbReference type="Proteomes" id="UP000250043">
    <property type="component" value="Unassembled WGS sequence"/>
</dbReference>
<dbReference type="InterPro" id="IPR027417">
    <property type="entry name" value="P-loop_NTPase"/>
</dbReference>
<dbReference type="Pfam" id="PF24883">
    <property type="entry name" value="NPHP3_N"/>
    <property type="match status" value="1"/>
</dbReference>
<evidence type="ECO:0000256" key="1">
    <source>
        <dbReference type="ARBA" id="ARBA00022574"/>
    </source>
</evidence>
<feature type="repeat" description="WD" evidence="3">
    <location>
        <begin position="1023"/>
        <end position="1064"/>
    </location>
</feature>
<evidence type="ECO:0000256" key="3">
    <source>
        <dbReference type="PROSITE-ProRule" id="PRU00221"/>
    </source>
</evidence>
<dbReference type="PRINTS" id="PR00320">
    <property type="entry name" value="GPROTEINBRPT"/>
</dbReference>
<dbReference type="Gene3D" id="2.130.10.10">
    <property type="entry name" value="YVTN repeat-like/Quinoprotein amine dehydrogenase"/>
    <property type="match status" value="3"/>
</dbReference>
<dbReference type="Pfam" id="PF00400">
    <property type="entry name" value="WD40"/>
    <property type="match status" value="8"/>
</dbReference>
<feature type="repeat" description="WD" evidence="3">
    <location>
        <begin position="1282"/>
        <end position="1316"/>
    </location>
</feature>
<dbReference type="PANTHER" id="PTHR19879">
    <property type="entry name" value="TRANSCRIPTION INITIATION FACTOR TFIID"/>
    <property type="match status" value="1"/>
</dbReference>
<evidence type="ECO:0000313" key="6">
    <source>
        <dbReference type="EMBL" id="OCH90173.1"/>
    </source>
</evidence>
<organism evidence="6 7">
    <name type="scientific">Obba rivulosa</name>
    <dbReference type="NCBI Taxonomy" id="1052685"/>
    <lineage>
        <taxon>Eukaryota</taxon>
        <taxon>Fungi</taxon>
        <taxon>Dikarya</taxon>
        <taxon>Basidiomycota</taxon>
        <taxon>Agaricomycotina</taxon>
        <taxon>Agaricomycetes</taxon>
        <taxon>Polyporales</taxon>
        <taxon>Gelatoporiaceae</taxon>
        <taxon>Obba</taxon>
    </lineage>
</organism>
<dbReference type="InterPro" id="IPR019775">
    <property type="entry name" value="WD40_repeat_CS"/>
</dbReference>
<feature type="domain" description="Nephrocystin 3-like N-terminal" evidence="5">
    <location>
        <begin position="257"/>
        <end position="412"/>
    </location>
</feature>
<evidence type="ECO:0000259" key="5">
    <source>
        <dbReference type="Pfam" id="PF24883"/>
    </source>
</evidence>
<keyword evidence="4" id="KW-0175">Coiled coil</keyword>
<feature type="repeat" description="WD" evidence="3">
    <location>
        <begin position="1233"/>
        <end position="1274"/>
    </location>
</feature>
<evidence type="ECO:0000256" key="4">
    <source>
        <dbReference type="SAM" id="Coils"/>
    </source>
</evidence>
<evidence type="ECO:0000313" key="7">
    <source>
        <dbReference type="Proteomes" id="UP000250043"/>
    </source>
</evidence>
<accession>A0A8E2ATN8</accession>
<dbReference type="PROSITE" id="PS00678">
    <property type="entry name" value="WD_REPEATS_1"/>
    <property type="match status" value="2"/>
</dbReference>
<dbReference type="SUPFAM" id="SSF50969">
    <property type="entry name" value="YVTN repeat-like/Quinoprotein amine dehydrogenase"/>
    <property type="match status" value="2"/>
</dbReference>
<dbReference type="PROSITE" id="PS50294">
    <property type="entry name" value="WD_REPEATS_REGION"/>
    <property type="match status" value="5"/>
</dbReference>
<dbReference type="PROSITE" id="PS50082">
    <property type="entry name" value="WD_REPEATS_2"/>
    <property type="match status" value="8"/>
</dbReference>
<sequence length="1493" mass="164952">MQIPPADSKYLILDVKRSSKSHGSVHIYVSIVRDDEQKSANKKADSKVDAMKEAVQRAQTKIGKLAESPSYDRFKEVLTGLDIVIKFTEPLSEFPVPGLKTAHELLSKAYEVFNSQKERDENVENLAVEMAQLWTILSEIQNLEMIKSMKEVFDAVAEVTEECAGFLDKYAENNFAQRLVKGYFVLDGKISSFRDSFSDLKERLVRGTSIQTWVTVEREFRNVNAKLDLQTLVEADGASFDKARICLPNTRERDLERILTWVDNKSACGVYWLTGVAGCGKSTIAHTVAERLDEGHRLGASFFFSRTHDLDDPHLFCTTIARQLARYNPMLRQAILEAITKDPGIAKKPFTSQMGPLISEAILKARLSLPPVIVIDSLDESGSPEIRGRLMTMLRLELPKLAARAKIFITSRDEPDIRGALPALATRQPHRADLKGETRADVRRFIQSQLSEVVLRFPYLQDWPSTKDINKLTYYADGLFVWASVACDFILNGPDQDPVAQLETIVSADPAERAKAESSLDALYLAILRRRPIDRDAFRYVIGSILTLGEPLSPRDLDKLLELNNVTTYLTLVDGTKLHLTSCQGLVASLASILRSDGPDRPTRIVHASVFDFFVSRERSQEFYIDPQLAHFLLFDRCMTRMRDLLQHDICDLQDPSKLNSDIPDIDARVARSIPTDLRYACRFWASHLSQVGSTQTSVGSSAREFLSQHLLHWLEVMSLLRRTREVGPMLRAVETWSKVSNLDELSAFASDCLHFSREFSPMMEASALHIYISAMLFCPRNSRVFKAYRNSSPIQLPAISCADDVLTTPICSVYQGHSEVIYAAAFFPSGDKVVSGGAGRTIQIWDPTSGSLVQDPLQGYRGSVLSLAVSSDGGLVAAATAGGMVHLWNTSTGKRAGEPLHVTQRVTGVVFLAQDALLASSSADGLIRIWDVQKGALARAPLAARSTPLHVAVSPDGKVLAAVSRDSAELWDVATWESKGDPLQPGDSAVAFSPDSQRLALGRYTEHCAFLWDLPTRQYKRLDGHTKTVSTVAFSPDGKLLASGSSDAMVRLWDGITGEPLHVLRGHSYTVWSVAFSPDGAQLATASADKTVRVWDVESLLVSGSTEARTDIASIDCVACSPTSKHLAFTIGNIVYITSANSSITPLRRHTEEVKYLGFSPDGSRLASASKDLLQWWNAKTISTLDSVSLVGSEKARLIEMSPDSSRLALILDPQTVVMCSTTNGEPVGEPRTEHEGWIRSVTFSPDGSWLATSADDYTIRLRDPASGAEVGDSIHTPVRVSALVFAQSGSRLVSGSLDATIRVWSTSSRELLWQYSGDAAGKIYKIVSTPDNRQLIYAAASGAAVVLDASSGTRVGKAIRCFNGVIRSLAISHDSTDLVAATDTIQIWTKKGDDAWAFRQELYPTSEMFWRKDEQPSGPFLASFHEHPDGWLTCSEGHRLLWLPEHLRRVWSPFQTSRLRLGQDTPTVTLDLHDYLVWLSGITRASYEVDE</sequence>
<feature type="repeat" description="WD" evidence="3">
    <location>
        <begin position="815"/>
        <end position="856"/>
    </location>
</feature>
<feature type="coiled-coil region" evidence="4">
    <location>
        <begin position="41"/>
        <end position="68"/>
    </location>
</feature>
<dbReference type="InterPro" id="IPR015943">
    <property type="entry name" value="WD40/YVTN_repeat-like_dom_sf"/>
</dbReference>
<dbReference type="InterPro" id="IPR036322">
    <property type="entry name" value="WD40_repeat_dom_sf"/>
</dbReference>
<dbReference type="InterPro" id="IPR001680">
    <property type="entry name" value="WD40_rpt"/>
</dbReference>
<dbReference type="InterPro" id="IPR020472">
    <property type="entry name" value="WD40_PAC1"/>
</dbReference>
<proteinExistence type="predicted"/>
<protein>
    <submittedName>
        <fullName evidence="6">WD40 repeat-like protein</fullName>
    </submittedName>
</protein>